<sequence length="319" mass="33689">MPEISEPTTDPVDTTFTSTGPARCRPGACRGGGFDSAPAASPDAGAQRIGELLGDLDAGVHVVEVTAEAGIGKSRLLAEIARLAGAREIRVFSGAAPPDGALFPFDAFVDVADRRRGDRDRSRIATRRPGDVDLGRAPLPGVPPEHRAVLRDLLPPTAGPTGSRARPGRPLQAYQRFDAVYALLEPYLSAGGPLVVVLDVPPAHPPRPLGPEAVADPASEAAREPGADEAAPERADPPVVVRSRPGRRRTGRPAPTVLTNRERQVAELAGDGLTNREIAAALFVTEKTVEMHLTHVFAKLDVRNRVGLARRLHAAGRSE</sequence>
<evidence type="ECO:0000256" key="2">
    <source>
        <dbReference type="ARBA" id="ARBA00023125"/>
    </source>
</evidence>
<dbReference type="SMART" id="SM00421">
    <property type="entry name" value="HTH_LUXR"/>
    <property type="match status" value="1"/>
</dbReference>
<keyword evidence="3" id="KW-0804">Transcription</keyword>
<dbReference type="PROSITE" id="PS50043">
    <property type="entry name" value="HTH_LUXR_2"/>
    <property type="match status" value="1"/>
</dbReference>
<keyword evidence="1" id="KW-0805">Transcription regulation</keyword>
<dbReference type="PANTHER" id="PTHR44688:SF16">
    <property type="entry name" value="DNA-BINDING TRANSCRIPTIONAL ACTIVATOR DEVR_DOSR"/>
    <property type="match status" value="1"/>
</dbReference>
<dbReference type="InterPro" id="IPR016032">
    <property type="entry name" value="Sig_transdc_resp-reg_C-effctor"/>
</dbReference>
<feature type="compositionally biased region" description="Basic and acidic residues" evidence="4">
    <location>
        <begin position="120"/>
        <end position="134"/>
    </location>
</feature>
<dbReference type="CDD" id="cd06170">
    <property type="entry name" value="LuxR_C_like"/>
    <property type="match status" value="1"/>
</dbReference>
<proteinExistence type="predicted"/>
<gene>
    <name evidence="6" type="ORF">V1634_28615</name>
</gene>
<name>A0ABU7SLG1_9ACTN</name>
<accession>A0ABU7SLG1</accession>
<evidence type="ECO:0000259" key="5">
    <source>
        <dbReference type="PROSITE" id="PS50043"/>
    </source>
</evidence>
<evidence type="ECO:0000313" key="7">
    <source>
        <dbReference type="Proteomes" id="UP001339911"/>
    </source>
</evidence>
<feature type="region of interest" description="Disordered" evidence="4">
    <location>
        <begin position="120"/>
        <end position="144"/>
    </location>
</feature>
<dbReference type="EMBL" id="JAZGQL010000028">
    <property type="protein sequence ID" value="MEE6310811.1"/>
    <property type="molecule type" value="Genomic_DNA"/>
</dbReference>
<reference evidence="6 7" key="1">
    <citation type="submission" date="2024-01" db="EMBL/GenBank/DDBJ databases">
        <title>Genome insights into Plantactinospora veratri sp. nov.</title>
        <authorList>
            <person name="Wang L."/>
        </authorList>
    </citation>
    <scope>NUCLEOTIDE SEQUENCE [LARGE SCALE GENOMIC DNA]</scope>
    <source>
        <strain evidence="6 7">NEAU-FHS4</strain>
    </source>
</reference>
<dbReference type="PROSITE" id="PS00622">
    <property type="entry name" value="HTH_LUXR_1"/>
    <property type="match status" value="1"/>
</dbReference>
<dbReference type="Proteomes" id="UP001339911">
    <property type="component" value="Unassembled WGS sequence"/>
</dbReference>
<keyword evidence="2" id="KW-0238">DNA-binding</keyword>
<feature type="compositionally biased region" description="Basic and acidic residues" evidence="4">
    <location>
        <begin position="221"/>
        <end position="236"/>
    </location>
</feature>
<organism evidence="6 7">
    <name type="scientific">Plantactinospora veratri</name>
    <dbReference type="NCBI Taxonomy" id="1436122"/>
    <lineage>
        <taxon>Bacteria</taxon>
        <taxon>Bacillati</taxon>
        <taxon>Actinomycetota</taxon>
        <taxon>Actinomycetes</taxon>
        <taxon>Micromonosporales</taxon>
        <taxon>Micromonosporaceae</taxon>
        <taxon>Plantactinospora</taxon>
    </lineage>
</organism>
<dbReference type="SUPFAM" id="SSF46894">
    <property type="entry name" value="C-terminal effector domain of the bipartite response regulators"/>
    <property type="match status" value="1"/>
</dbReference>
<feature type="region of interest" description="Disordered" evidence="4">
    <location>
        <begin position="207"/>
        <end position="256"/>
    </location>
</feature>
<dbReference type="RefSeq" id="WP_331210833.1">
    <property type="nucleotide sequence ID" value="NZ_JAZGQL010000028.1"/>
</dbReference>
<feature type="compositionally biased region" description="Low complexity" evidence="4">
    <location>
        <begin position="7"/>
        <end position="28"/>
    </location>
</feature>
<dbReference type="Pfam" id="PF00196">
    <property type="entry name" value="GerE"/>
    <property type="match status" value="1"/>
</dbReference>
<dbReference type="InterPro" id="IPR000792">
    <property type="entry name" value="Tscrpt_reg_LuxR_C"/>
</dbReference>
<evidence type="ECO:0000256" key="4">
    <source>
        <dbReference type="SAM" id="MobiDB-lite"/>
    </source>
</evidence>
<dbReference type="InterPro" id="IPR036388">
    <property type="entry name" value="WH-like_DNA-bd_sf"/>
</dbReference>
<dbReference type="PANTHER" id="PTHR44688">
    <property type="entry name" value="DNA-BINDING TRANSCRIPTIONAL ACTIVATOR DEVR_DOSR"/>
    <property type="match status" value="1"/>
</dbReference>
<evidence type="ECO:0000256" key="3">
    <source>
        <dbReference type="ARBA" id="ARBA00023163"/>
    </source>
</evidence>
<feature type="region of interest" description="Disordered" evidence="4">
    <location>
        <begin position="1"/>
        <end position="43"/>
    </location>
</feature>
<evidence type="ECO:0000256" key="1">
    <source>
        <dbReference type="ARBA" id="ARBA00023015"/>
    </source>
</evidence>
<protein>
    <submittedName>
        <fullName evidence="6">LuxR family transcriptional regulator</fullName>
    </submittedName>
</protein>
<evidence type="ECO:0000313" key="6">
    <source>
        <dbReference type="EMBL" id="MEE6310811.1"/>
    </source>
</evidence>
<keyword evidence="7" id="KW-1185">Reference proteome</keyword>
<dbReference type="PRINTS" id="PR00038">
    <property type="entry name" value="HTHLUXR"/>
</dbReference>
<comment type="caution">
    <text evidence="6">The sequence shown here is derived from an EMBL/GenBank/DDBJ whole genome shotgun (WGS) entry which is preliminary data.</text>
</comment>
<feature type="domain" description="HTH luxR-type" evidence="5">
    <location>
        <begin position="251"/>
        <end position="316"/>
    </location>
</feature>
<dbReference type="Gene3D" id="1.10.10.10">
    <property type="entry name" value="Winged helix-like DNA-binding domain superfamily/Winged helix DNA-binding domain"/>
    <property type="match status" value="1"/>
</dbReference>